<dbReference type="EMBL" id="JARJLG010000096">
    <property type="protein sequence ID" value="KAJ7746919.1"/>
    <property type="molecule type" value="Genomic_DNA"/>
</dbReference>
<keyword evidence="2" id="KW-1185">Reference proteome</keyword>
<name>A0AAD7IQJ9_9AGAR</name>
<evidence type="ECO:0000313" key="2">
    <source>
        <dbReference type="Proteomes" id="UP001215280"/>
    </source>
</evidence>
<organism evidence="1 2">
    <name type="scientific">Mycena maculata</name>
    <dbReference type="NCBI Taxonomy" id="230809"/>
    <lineage>
        <taxon>Eukaryota</taxon>
        <taxon>Fungi</taxon>
        <taxon>Dikarya</taxon>
        <taxon>Basidiomycota</taxon>
        <taxon>Agaricomycotina</taxon>
        <taxon>Agaricomycetes</taxon>
        <taxon>Agaricomycetidae</taxon>
        <taxon>Agaricales</taxon>
        <taxon>Marasmiineae</taxon>
        <taxon>Mycenaceae</taxon>
        <taxon>Mycena</taxon>
    </lineage>
</organism>
<gene>
    <name evidence="1" type="ORF">DFH07DRAFT_962762</name>
</gene>
<dbReference type="AlphaFoldDB" id="A0AAD7IQJ9"/>
<comment type="caution">
    <text evidence="1">The sequence shown here is derived from an EMBL/GenBank/DDBJ whole genome shotgun (WGS) entry which is preliminary data.</text>
</comment>
<protein>
    <submittedName>
        <fullName evidence="1">Uncharacterized protein</fullName>
    </submittedName>
</protein>
<proteinExistence type="predicted"/>
<evidence type="ECO:0000313" key="1">
    <source>
        <dbReference type="EMBL" id="KAJ7746919.1"/>
    </source>
</evidence>
<dbReference type="Proteomes" id="UP001215280">
    <property type="component" value="Unassembled WGS sequence"/>
</dbReference>
<reference evidence="1" key="1">
    <citation type="submission" date="2023-03" db="EMBL/GenBank/DDBJ databases">
        <title>Massive genome expansion in bonnet fungi (Mycena s.s.) driven by repeated elements and novel gene families across ecological guilds.</title>
        <authorList>
            <consortium name="Lawrence Berkeley National Laboratory"/>
            <person name="Harder C.B."/>
            <person name="Miyauchi S."/>
            <person name="Viragh M."/>
            <person name="Kuo A."/>
            <person name="Thoen E."/>
            <person name="Andreopoulos B."/>
            <person name="Lu D."/>
            <person name="Skrede I."/>
            <person name="Drula E."/>
            <person name="Henrissat B."/>
            <person name="Morin E."/>
            <person name="Kohler A."/>
            <person name="Barry K."/>
            <person name="LaButti K."/>
            <person name="Morin E."/>
            <person name="Salamov A."/>
            <person name="Lipzen A."/>
            <person name="Mereny Z."/>
            <person name="Hegedus B."/>
            <person name="Baldrian P."/>
            <person name="Stursova M."/>
            <person name="Weitz H."/>
            <person name="Taylor A."/>
            <person name="Grigoriev I.V."/>
            <person name="Nagy L.G."/>
            <person name="Martin F."/>
            <person name="Kauserud H."/>
        </authorList>
    </citation>
    <scope>NUCLEOTIDE SEQUENCE</scope>
    <source>
        <strain evidence="1">CBHHK188m</strain>
    </source>
</reference>
<sequence length="259" mass="26344">MSSHQLIPSLATSDELCTCISVLADVVASTPLVPLKTALTIGNKAGLIISLTNKINICDSPPRPPPLVFPSPRPSVLASPDELCTCIRVLADVVATTTLAPLKTALTINSSADLITSLTGKANLCGFTCKSGYTVSGGKCVANTAVSTSISTVVVSSTIYACISGTLAVKGTKGGSLSTSSPTLWPPPPLKTALTIGTQADVVLSLTDKINSYTGSVKQTCISPNNVTPACSKRKSGYTRSGSNCAADKSLLGSLGISI</sequence>
<accession>A0AAD7IQJ9</accession>